<dbReference type="STRING" id="459349.CLOAM1146"/>
<dbReference type="KEGG" id="caci:CLOAM1146"/>
<dbReference type="GO" id="GO:0046677">
    <property type="term" value="P:response to antibiotic"/>
    <property type="evidence" value="ECO:0007669"/>
    <property type="project" value="UniProtKB-KW"/>
</dbReference>
<evidence type="ECO:0000256" key="3">
    <source>
        <dbReference type="ARBA" id="ARBA00022106"/>
    </source>
</evidence>
<dbReference type="Proteomes" id="UP000002019">
    <property type="component" value="Chromosome"/>
</dbReference>
<feature type="transmembrane region" description="Helical" evidence="10">
    <location>
        <begin position="168"/>
        <end position="190"/>
    </location>
</feature>
<dbReference type="InterPro" id="IPR051327">
    <property type="entry name" value="MATE_MepA_subfamily"/>
</dbReference>
<reference evidence="11 12" key="1">
    <citation type="journal article" date="2008" name="J. Bacteriol.">
        <title>'Candidatus Cloacamonas acidaminovorans': genome sequence reconstruction provides a first glimpse of a new bacterial division.</title>
        <authorList>
            <person name="Pelletier E."/>
            <person name="Kreimeyer A."/>
            <person name="Bocs S."/>
            <person name="Rouy Z."/>
            <person name="Gyapay G."/>
            <person name="Chouari R."/>
            <person name="Riviere D."/>
            <person name="Ganesan A."/>
            <person name="Daegelen P."/>
            <person name="Sghir A."/>
            <person name="Cohen G.N."/>
            <person name="Medigue C."/>
            <person name="Weissenbach J."/>
            <person name="Le Paslier D."/>
        </authorList>
    </citation>
    <scope>NUCLEOTIDE SEQUENCE [LARGE SCALE GENOMIC DNA]</scope>
    <source>
        <strain evidence="12">Evry</strain>
    </source>
</reference>
<dbReference type="PIRSF" id="PIRSF006603">
    <property type="entry name" value="DinF"/>
    <property type="match status" value="1"/>
</dbReference>
<dbReference type="PANTHER" id="PTHR43823:SF3">
    <property type="entry name" value="MULTIDRUG EXPORT PROTEIN MEPA"/>
    <property type="match status" value="1"/>
</dbReference>
<dbReference type="InterPro" id="IPR045070">
    <property type="entry name" value="MATE_MepA-like"/>
</dbReference>
<keyword evidence="4" id="KW-0813">Transport</keyword>
<evidence type="ECO:0000256" key="2">
    <source>
        <dbReference type="ARBA" id="ARBA00008417"/>
    </source>
</evidence>
<feature type="transmembrane region" description="Helical" evidence="10">
    <location>
        <begin position="387"/>
        <end position="412"/>
    </location>
</feature>
<dbReference type="EMBL" id="CU466930">
    <property type="protein sequence ID" value="CAO81008.1"/>
    <property type="molecule type" value="Genomic_DNA"/>
</dbReference>
<feature type="transmembrane region" description="Helical" evidence="10">
    <location>
        <begin position="138"/>
        <end position="156"/>
    </location>
</feature>
<keyword evidence="12" id="KW-1185">Reference proteome</keyword>
<comment type="subcellular location">
    <subcellularLocation>
        <location evidence="1">Cell membrane</location>
        <topology evidence="1">Multi-pass membrane protein</topology>
    </subcellularLocation>
</comment>
<feature type="transmembrane region" description="Helical" evidence="10">
    <location>
        <begin position="359"/>
        <end position="380"/>
    </location>
</feature>
<sequence>MKHSKIEILEKTPVAYSILYLALPSMLSMLVNILYNLTDTFFIGKLNDPFKVAGVSIALPYYNMLMAIAGIFANGGASYLSRLLGKKDLKTARETTTTAIFTVAIVSIFAAALGVLFIPTYLKLSGASALTALSARQYLTAIFIGSPIIMIKFTLIQLLRAEGAAKEAMLGLFIGTGANIILDPLFIFTFKMDVTGAAIATVIGQGLAMLYYISYYLKKKSLASPGRKYLHPRWSCYKEIFAIGIPSSLSQVMMSIGNAISFKLASAYTDHTIAALGVVSRVFSIAIFAFIGLSIGIQPLIGFNYGAQNYTRMKKIIKMSNIICLGMSAVFTLFFALFPGELIAVFIKDKAIMKIGTQILNAYVFAIPFAGLGMILMAALQAMGKAIPAFIVSLSRQGIVYIPMLYLLNYLFQFSGLIYAMPIADVITTILSFTFVYHITKRLKSSP</sequence>
<evidence type="ECO:0000313" key="12">
    <source>
        <dbReference type="Proteomes" id="UP000002019"/>
    </source>
</evidence>
<keyword evidence="8 10" id="KW-0472">Membrane</keyword>
<dbReference type="PANTHER" id="PTHR43823">
    <property type="entry name" value="SPORULATION PROTEIN YKVU"/>
    <property type="match status" value="1"/>
</dbReference>
<evidence type="ECO:0000256" key="6">
    <source>
        <dbReference type="ARBA" id="ARBA00022692"/>
    </source>
</evidence>
<dbReference type="GO" id="GO:0042910">
    <property type="term" value="F:xenobiotic transmembrane transporter activity"/>
    <property type="evidence" value="ECO:0007669"/>
    <property type="project" value="InterPro"/>
</dbReference>
<feature type="transmembrane region" description="Helical" evidence="10">
    <location>
        <begin position="55"/>
        <end position="77"/>
    </location>
</feature>
<proteinExistence type="inferred from homology"/>
<feature type="transmembrane region" description="Helical" evidence="10">
    <location>
        <begin position="322"/>
        <end position="347"/>
    </location>
</feature>
<dbReference type="RefSeq" id="WP_015424866.1">
    <property type="nucleotide sequence ID" value="NC_020449.1"/>
</dbReference>
<keyword evidence="5" id="KW-1003">Cell membrane</keyword>
<feature type="transmembrane region" description="Helical" evidence="10">
    <location>
        <begin position="282"/>
        <end position="301"/>
    </location>
</feature>
<accession>B0VI37</accession>
<dbReference type="InterPro" id="IPR048279">
    <property type="entry name" value="MdtK-like"/>
</dbReference>
<dbReference type="CDD" id="cd13143">
    <property type="entry name" value="MATE_MepA_like"/>
    <property type="match status" value="1"/>
</dbReference>
<comment type="similarity">
    <text evidence="2">Belongs to the multi antimicrobial extrusion (MATE) (TC 2.A.66.1) family. MepA subfamily.</text>
</comment>
<feature type="transmembrane region" description="Helical" evidence="10">
    <location>
        <begin position="98"/>
        <end position="118"/>
    </location>
</feature>
<evidence type="ECO:0000256" key="9">
    <source>
        <dbReference type="ARBA" id="ARBA00023251"/>
    </source>
</evidence>
<evidence type="ECO:0000256" key="1">
    <source>
        <dbReference type="ARBA" id="ARBA00004651"/>
    </source>
</evidence>
<dbReference type="InterPro" id="IPR002528">
    <property type="entry name" value="MATE_fam"/>
</dbReference>
<evidence type="ECO:0000256" key="5">
    <source>
        <dbReference type="ARBA" id="ARBA00022475"/>
    </source>
</evidence>
<keyword evidence="6 10" id="KW-0812">Transmembrane</keyword>
<organism evidence="11 12">
    <name type="scientific">Cloacimonas acidaminovorans (strain Evry)</name>
    <dbReference type="NCBI Taxonomy" id="459349"/>
    <lineage>
        <taxon>Bacteria</taxon>
        <taxon>Pseudomonadati</taxon>
        <taxon>Candidatus Cloacimonadota</taxon>
        <taxon>Candidatus Cloacimonadia</taxon>
        <taxon>Candidatus Cloacimonadales</taxon>
        <taxon>Candidatus Cloacimonadaceae</taxon>
        <taxon>Candidatus Cloacimonas</taxon>
    </lineage>
</organism>
<dbReference type="AlphaFoldDB" id="B0VI37"/>
<evidence type="ECO:0000256" key="7">
    <source>
        <dbReference type="ARBA" id="ARBA00022989"/>
    </source>
</evidence>
<name>B0VI37_CLOAI</name>
<keyword evidence="7 10" id="KW-1133">Transmembrane helix</keyword>
<dbReference type="NCBIfam" id="TIGR00797">
    <property type="entry name" value="matE"/>
    <property type="match status" value="1"/>
</dbReference>
<evidence type="ECO:0000256" key="4">
    <source>
        <dbReference type="ARBA" id="ARBA00022448"/>
    </source>
</evidence>
<dbReference type="OrthoDB" id="9811110at2"/>
<dbReference type="GO" id="GO:0015297">
    <property type="term" value="F:antiporter activity"/>
    <property type="evidence" value="ECO:0007669"/>
    <property type="project" value="InterPro"/>
</dbReference>
<gene>
    <name evidence="11" type="ordered locus">CLOAM1146</name>
</gene>
<dbReference type="GO" id="GO:0005886">
    <property type="term" value="C:plasma membrane"/>
    <property type="evidence" value="ECO:0007669"/>
    <property type="project" value="UniProtKB-SubCell"/>
</dbReference>
<evidence type="ECO:0000256" key="10">
    <source>
        <dbReference type="SAM" id="Phobius"/>
    </source>
</evidence>
<protein>
    <recommendedName>
        <fullName evidence="3">Multidrug export protein MepA</fullName>
    </recommendedName>
</protein>
<dbReference type="eggNOG" id="COG0534">
    <property type="taxonomic scope" value="Bacteria"/>
</dbReference>
<keyword evidence="9" id="KW-0046">Antibiotic resistance</keyword>
<feature type="transmembrane region" description="Helical" evidence="10">
    <location>
        <begin position="12"/>
        <end position="35"/>
    </location>
</feature>
<feature type="transmembrane region" description="Helical" evidence="10">
    <location>
        <begin position="196"/>
        <end position="218"/>
    </location>
</feature>
<feature type="transmembrane region" description="Helical" evidence="10">
    <location>
        <begin position="239"/>
        <end position="262"/>
    </location>
</feature>
<dbReference type="HOGENOM" id="CLU_012893_0_0_0"/>
<feature type="transmembrane region" description="Helical" evidence="10">
    <location>
        <begin position="418"/>
        <end position="439"/>
    </location>
</feature>
<evidence type="ECO:0000256" key="8">
    <source>
        <dbReference type="ARBA" id="ARBA00023136"/>
    </source>
</evidence>
<evidence type="ECO:0000313" key="11">
    <source>
        <dbReference type="EMBL" id="CAO81008.1"/>
    </source>
</evidence>
<dbReference type="Pfam" id="PF01554">
    <property type="entry name" value="MatE"/>
    <property type="match status" value="2"/>
</dbReference>